<dbReference type="EMBL" id="JBBNAF010000041">
    <property type="protein sequence ID" value="KAK9081953.1"/>
    <property type="molecule type" value="Genomic_DNA"/>
</dbReference>
<organism evidence="2 3">
    <name type="scientific">Stephania yunnanensis</name>
    <dbReference type="NCBI Taxonomy" id="152371"/>
    <lineage>
        <taxon>Eukaryota</taxon>
        <taxon>Viridiplantae</taxon>
        <taxon>Streptophyta</taxon>
        <taxon>Embryophyta</taxon>
        <taxon>Tracheophyta</taxon>
        <taxon>Spermatophyta</taxon>
        <taxon>Magnoliopsida</taxon>
        <taxon>Ranunculales</taxon>
        <taxon>Menispermaceae</taxon>
        <taxon>Menispermoideae</taxon>
        <taxon>Cissampelideae</taxon>
        <taxon>Stephania</taxon>
    </lineage>
</organism>
<evidence type="ECO:0000313" key="2">
    <source>
        <dbReference type="EMBL" id="KAK9081953.1"/>
    </source>
</evidence>
<keyword evidence="3" id="KW-1185">Reference proteome</keyword>
<feature type="compositionally biased region" description="Basic residues" evidence="1">
    <location>
        <begin position="1"/>
        <end position="14"/>
    </location>
</feature>
<name>A0AAP0E3E5_9MAGN</name>
<comment type="caution">
    <text evidence="2">The sequence shown here is derived from an EMBL/GenBank/DDBJ whole genome shotgun (WGS) entry which is preliminary data.</text>
</comment>
<accession>A0AAP0E3E5</accession>
<feature type="compositionally biased region" description="Basic and acidic residues" evidence="1">
    <location>
        <begin position="15"/>
        <end position="36"/>
    </location>
</feature>
<gene>
    <name evidence="2" type="ORF">Syun_030935</name>
</gene>
<dbReference type="AlphaFoldDB" id="A0AAP0E3E5"/>
<dbReference type="Proteomes" id="UP001420932">
    <property type="component" value="Unassembled WGS sequence"/>
</dbReference>
<sequence>MERKRNGRERRRKRDQREEERIGKRERERERERERAATGSRGWQSSPAAPADFSNGLGGGDVLSQRGPPLIKGLRRL</sequence>
<evidence type="ECO:0000256" key="1">
    <source>
        <dbReference type="SAM" id="MobiDB-lite"/>
    </source>
</evidence>
<evidence type="ECO:0000313" key="3">
    <source>
        <dbReference type="Proteomes" id="UP001420932"/>
    </source>
</evidence>
<reference evidence="2 3" key="1">
    <citation type="submission" date="2024-01" db="EMBL/GenBank/DDBJ databases">
        <title>Genome assemblies of Stephania.</title>
        <authorList>
            <person name="Yang L."/>
        </authorList>
    </citation>
    <scope>NUCLEOTIDE SEQUENCE [LARGE SCALE GENOMIC DNA]</scope>
    <source>
        <strain evidence="2">YNDBR</strain>
        <tissue evidence="2">Leaf</tissue>
    </source>
</reference>
<protein>
    <submittedName>
        <fullName evidence="2">Uncharacterized protein</fullName>
    </submittedName>
</protein>
<proteinExistence type="predicted"/>
<feature type="region of interest" description="Disordered" evidence="1">
    <location>
        <begin position="1"/>
        <end position="77"/>
    </location>
</feature>